<gene>
    <name evidence="1" type="ORF">SERIO_v1c09230</name>
</gene>
<proteinExistence type="predicted"/>
<dbReference type="RefSeq" id="WP_047791681.1">
    <property type="nucleotide sequence ID" value="NZ_CP011856.1"/>
</dbReference>
<reference evidence="2" key="2">
    <citation type="submission" date="2015-06" db="EMBL/GenBank/DDBJ databases">
        <title>Complete genome sequence of Spiroplasma eriocheiris TDA-040725-5 (DSM 21848).</title>
        <authorList>
            <person name="Lo W.-S."/>
            <person name="Kuo C.-H."/>
        </authorList>
    </citation>
    <scope>NUCLEOTIDE SEQUENCE [LARGE SCALE GENOMIC DNA]</scope>
    <source>
        <strain evidence="2">TDA-040725-5</strain>
    </source>
</reference>
<sequence length="64" mass="7416">MKKILKVKIYLTANYLSSVNQTIKTLLAQENIINLENNNINDNGEILKTKTAAIKYYEDDYYSN</sequence>
<accession>A0A0H3XI26</accession>
<dbReference type="PATRIC" id="fig|743698.3.peg.932"/>
<dbReference type="EMBL" id="CP011856">
    <property type="protein sequence ID" value="AKM54483.1"/>
    <property type="molecule type" value="Genomic_DNA"/>
</dbReference>
<dbReference type="Proteomes" id="UP000035661">
    <property type="component" value="Chromosome"/>
</dbReference>
<evidence type="ECO:0000313" key="1">
    <source>
        <dbReference type="EMBL" id="AKM54483.1"/>
    </source>
</evidence>
<dbReference type="KEGG" id="seri:SERIO_v1c09230"/>
<dbReference type="STRING" id="315358.SERIO_v1c09230"/>
<reference evidence="1 2" key="1">
    <citation type="journal article" date="2015" name="Genome Biol. Evol.">
        <title>Found and Lost: The Fates of Horizontally Acquired Genes in Arthropod-Symbiotic Spiroplasma.</title>
        <authorList>
            <person name="Lo W.S."/>
            <person name="Gasparich G.E."/>
            <person name="Kuo C.H."/>
        </authorList>
    </citation>
    <scope>NUCLEOTIDE SEQUENCE [LARGE SCALE GENOMIC DNA]</scope>
    <source>
        <strain evidence="2">TDA-040725-5</strain>
    </source>
</reference>
<dbReference type="AlphaFoldDB" id="A0A0H3XI26"/>
<evidence type="ECO:0000313" key="2">
    <source>
        <dbReference type="Proteomes" id="UP000035661"/>
    </source>
</evidence>
<keyword evidence="2" id="KW-1185">Reference proteome</keyword>
<organism evidence="1 2">
    <name type="scientific">Spiroplasma eriocheiris</name>
    <dbReference type="NCBI Taxonomy" id="315358"/>
    <lineage>
        <taxon>Bacteria</taxon>
        <taxon>Bacillati</taxon>
        <taxon>Mycoplasmatota</taxon>
        <taxon>Mollicutes</taxon>
        <taxon>Entomoplasmatales</taxon>
        <taxon>Spiroplasmataceae</taxon>
        <taxon>Spiroplasma</taxon>
    </lineage>
</organism>
<name>A0A0H3XI26_9MOLU</name>
<protein>
    <submittedName>
        <fullName evidence="1">Uncharacterized protein</fullName>
    </submittedName>
</protein>